<proteinExistence type="predicted"/>
<evidence type="ECO:0000313" key="1">
    <source>
        <dbReference type="EMBL" id="RRJ29050.1"/>
    </source>
</evidence>
<feature type="non-terminal residue" evidence="1">
    <location>
        <position position="173"/>
    </location>
</feature>
<gene>
    <name evidence="1" type="ORF">EIK79_14150</name>
</gene>
<dbReference type="EMBL" id="RRCH01000030">
    <property type="protein sequence ID" value="RRJ29050.1"/>
    <property type="molecule type" value="Genomic_DNA"/>
</dbReference>
<name>A0A3P3R8T3_9EURY</name>
<accession>A0A3P3R8T3</accession>
<evidence type="ECO:0000313" key="2">
    <source>
        <dbReference type="Proteomes" id="UP000282322"/>
    </source>
</evidence>
<comment type="caution">
    <text evidence="1">The sequence shown here is derived from an EMBL/GenBank/DDBJ whole genome shotgun (WGS) entry which is preliminary data.</text>
</comment>
<dbReference type="AlphaFoldDB" id="A0A3P3R8T3"/>
<keyword evidence="2" id="KW-1185">Reference proteome</keyword>
<sequence length="173" mass="19608">MAETVTKTLEATLAPPTQGKEVRLRRLLSTYREALDDAFDSGADTMGGVSDVVTPFDLPYQAKAALCSYVPKLRKTYNARELDDEHPLRLTNQAATFDRDESRHYEICWNVPLPGYGTNFWIPLRLNPEQEPLWHDLLDGDAKAGEIRLQQNRSCWVLHATVQYEVSDPETDG</sequence>
<organism evidence="1 2">
    <name type="scientific">Halocatena pleomorpha</name>
    <dbReference type="NCBI Taxonomy" id="1785090"/>
    <lineage>
        <taxon>Archaea</taxon>
        <taxon>Methanobacteriati</taxon>
        <taxon>Methanobacteriota</taxon>
        <taxon>Stenosarchaea group</taxon>
        <taxon>Halobacteria</taxon>
        <taxon>Halobacteriales</taxon>
        <taxon>Natronomonadaceae</taxon>
        <taxon>Halocatena</taxon>
    </lineage>
</organism>
<dbReference type="Proteomes" id="UP000282322">
    <property type="component" value="Unassembled WGS sequence"/>
</dbReference>
<protein>
    <submittedName>
        <fullName evidence="1">Transposase</fullName>
    </submittedName>
</protein>
<reference evidence="1 2" key="1">
    <citation type="submission" date="2018-11" db="EMBL/GenBank/DDBJ databases">
        <title>Taxonoimc description of Halomarina strain SPP-AMP-1.</title>
        <authorList>
            <person name="Pal Y."/>
            <person name="Srinivasana K."/>
            <person name="Verma A."/>
            <person name="Kumar P."/>
        </authorList>
    </citation>
    <scope>NUCLEOTIDE SEQUENCE [LARGE SCALE GENOMIC DNA]</scope>
    <source>
        <strain evidence="1 2">SPP-AMP-1</strain>
    </source>
</reference>